<dbReference type="Pfam" id="PF20674">
    <property type="entry name" value="SpaA_3"/>
    <property type="match status" value="1"/>
</dbReference>
<feature type="domain" description="CshA" evidence="3">
    <location>
        <begin position="1657"/>
        <end position="1739"/>
    </location>
</feature>
<dbReference type="InterPro" id="IPR026395">
    <property type="entry name" value="CshA_fibril"/>
</dbReference>
<keyword evidence="2" id="KW-0812">Transmembrane</keyword>
<dbReference type="Pfam" id="PF19076">
    <property type="entry name" value="CshA_repeat"/>
    <property type="match status" value="4"/>
</dbReference>
<accession>A0A1G8E2J2</accession>
<name>A0A1G8E2J2_9MICO</name>
<feature type="compositionally biased region" description="Polar residues" evidence="1">
    <location>
        <begin position="541"/>
        <end position="551"/>
    </location>
</feature>
<keyword evidence="2" id="KW-0472">Membrane</keyword>
<dbReference type="InterPro" id="IPR047589">
    <property type="entry name" value="DUF11_rpt"/>
</dbReference>
<feature type="transmembrane region" description="Helical" evidence="2">
    <location>
        <begin position="1957"/>
        <end position="1978"/>
    </location>
</feature>
<dbReference type="NCBIfam" id="TIGR01167">
    <property type="entry name" value="LPXTG_anchor"/>
    <property type="match status" value="1"/>
</dbReference>
<feature type="domain" description="DUF7507" evidence="5">
    <location>
        <begin position="457"/>
        <end position="556"/>
    </location>
</feature>
<feature type="region of interest" description="Disordered" evidence="1">
    <location>
        <begin position="354"/>
        <end position="382"/>
    </location>
</feature>
<proteinExistence type="predicted"/>
<dbReference type="Proteomes" id="UP000198822">
    <property type="component" value="Chromosome I"/>
</dbReference>
<evidence type="ECO:0000256" key="2">
    <source>
        <dbReference type="SAM" id="Phobius"/>
    </source>
</evidence>
<sequence>MRPNDVPTPSSTMPQRLRRTLAGALSTMLVAGGLTAVAIGAPIVAAPAANAADPFTCSANTIYATSTGDPAPQAQRSTIGRFTVDGTGSIAATQAYDSGITAGNLNQLAIGPDGTDIFFTQINGGVAQVFHYEPQRTGTAADPNPTVVALPTTGVGSVTGTTMGGFDPLSGRYVFGGFNSDQSRVVLSTFDPDTNAVRTDVARVTLPNTPGNNGDLAFDTAGVMYIVSGGNASAGGQIYRITQPIPETGDVVELTGTNLGQRIGAGETTRPGAINSIAFASDGYLYLYATSGTAGVVRVNPSSGAVTGTGRTLTGDLVRASDFGTCATPSTASGSITVPAPVKPTDSFDVVVTGPDTPASETGNQGSTGPIEEGPGEAEAGPILVLPGQPVEVELTPTPETGTNIDDYDPSWQCVDPSRPADEQVVNSGWGTTASYIQPTNPAEGSTITCTFQTSGALTFLKTADVTTVDAIGDVITYTFTATNRGLAPIEDVEIADGMEGLSALECDPAQGSDLAPGASITCTATRTATADDFAAGAPSTITNTATAEGTKSQRDANGDVTTSTRPSITSTAVVTPNRNAIEVAPEESTGDEPGAIVTVPVAQGDDVVPGTIRIVGGTQGGKELIVDQGRWTVDDEAGTIVFTPNGPNSGDPAPIQYTAQGPNGVTSAPASVTVTYAGTVDDQRSDDNVIGTTVTIDPLAGAEGSIEPGSVRLVGPVSGLPVTSITLPNGATWTVVDDELVYAPNGVTTDPVPVQFQATTTDGSLVGPATAAITYTPEAVDDVAAPSQPRATATVQPLANDRGTIDPSTFVFLDEDGQPILDAETGLPLATVPVDGEGTWRFELVDGVVTVTFTPEEDFLTDPTSIDYRVAGPGEDRVTTRATISAPYLPLAQPDRNDPQASIGTDVVIDALANDTGTGLDPESVVLLDPETGEWVKTVTTDDGTYTVDPETGVVTFVPASGLVGDAEPITYRVEDVRGAQVTSEIVIAYVPTVTPDSSLGNEPDSTVVVDVLATDRGDFVPESLAIVTPTGSQSSYDVPEQGTWRIVPGVDGGLPRVEFEPLPTFHGNPTPVEYVVTDVDGDTDSALVTITYQPVAILDVVRGFAIDGEAVVDPLANDRGPLDPSTLQVFDPELGEDGEWADSVEVAGQGVWTVETRTIDGVERQVVVFTPAESYEGDPDPIRYRVSSPSATEEPVESTVQVFYVPTAQSHELLLQTITEDVTFPNVLDGAKGELDRDTFTLVDRSTGRTVTEPGTPLVVDGEGTWTFAIDEDGAVSVTFSPLTTFVGDPRVIDYTIENLSEVEVGGTLTITYQPEAEPDVVGPMALDAPAVIRPLANDTGVFDLETFRLFDPTTGQWLEPLQSLDVADEGVWSVEIVDGEVVVTFTPDEGYEGDPALVRYQVGDAQKPEVLVESTITVDYQPEAANDGVEGVEPRTDATVEDILGNDRGELVPGTVAFVPAGASDADALAPGEALVVEGEGVWTIVVDDETGLVSVVFSPERDFLSDPTPVRYVVEDGNGSVTGALVTVDYLQSAADDEMLDQPITQPVTVDILPNDVGTFDESTLAFYDAANGVWLEDRAPLTVLGEGTWTFVDDEELGRTVVVFTPDEGYLGDPETVRYRVADVGGDVVEANVTVSFVPLAVDDESLGNVVGTTVSVDVLGNDTGDFVPASVRIVAGEERVTSLVVAGEGEWIVDAETGAIAFVPEAGFDGDPTPIEYEVTDTTGDTVSATVTITYGITAVDDASRGNAFGTAVTVDVVANDAGGAVPGTVRIVSGDELVLELVVRGEGTWTVDPETGAITFTPEAGFTRNPTPITYVVEDADGFADEAQVVVTYLPVAHPDVVEDAAPGQPVTVDPLANDTGDLDPTTVEIRDPQTGEWGKDVTVPGEGTWTVDPVTGAITFTPAPGFTGSPTPIDYRVTDGEGNVTQSTLTIGYAAVAPAPGLPRTGAELALWTLVAGLGLLLAGAAVWLVRRRRAGAIDA</sequence>
<keyword evidence="2" id="KW-1133">Transmembrane helix</keyword>
<dbReference type="EMBL" id="LT629695">
    <property type="protein sequence ID" value="SDH63940.1"/>
    <property type="molecule type" value="Genomic_DNA"/>
</dbReference>
<dbReference type="Pfam" id="PF17963">
    <property type="entry name" value="Big_9"/>
    <property type="match status" value="1"/>
</dbReference>
<organism evidence="6 7">
    <name type="scientific">Agrococcus jejuensis</name>
    <dbReference type="NCBI Taxonomy" id="399736"/>
    <lineage>
        <taxon>Bacteria</taxon>
        <taxon>Bacillati</taxon>
        <taxon>Actinomycetota</taxon>
        <taxon>Actinomycetes</taxon>
        <taxon>Micrococcales</taxon>
        <taxon>Microbacteriaceae</taxon>
        <taxon>Agrococcus</taxon>
    </lineage>
</organism>
<feature type="compositionally biased region" description="Polar residues" evidence="1">
    <location>
        <begin position="359"/>
        <end position="368"/>
    </location>
</feature>
<protein>
    <submittedName>
        <fullName evidence="6">LPXTG-motif cell wall anchor domain-containing protein</fullName>
    </submittedName>
</protein>
<feature type="domain" description="CshA" evidence="3">
    <location>
        <begin position="917"/>
        <end position="986"/>
    </location>
</feature>
<feature type="region of interest" description="Disordered" evidence="1">
    <location>
        <begin position="541"/>
        <end position="567"/>
    </location>
</feature>
<evidence type="ECO:0000259" key="5">
    <source>
        <dbReference type="Pfam" id="PF24346"/>
    </source>
</evidence>
<feature type="domain" description="CshA" evidence="3">
    <location>
        <begin position="1761"/>
        <end position="1836"/>
    </location>
</feature>
<dbReference type="InterPro" id="IPR055354">
    <property type="entry name" value="DUF7507"/>
</dbReference>
<reference evidence="7" key="1">
    <citation type="submission" date="2016-10" db="EMBL/GenBank/DDBJ databases">
        <authorList>
            <person name="Varghese N."/>
            <person name="Submissions S."/>
        </authorList>
    </citation>
    <scope>NUCLEOTIDE SEQUENCE [LARGE SCALE GENOMIC DNA]</scope>
    <source>
        <strain evidence="7">DSM 22002</strain>
    </source>
</reference>
<evidence type="ECO:0000259" key="3">
    <source>
        <dbReference type="Pfam" id="PF19076"/>
    </source>
</evidence>
<evidence type="ECO:0000313" key="6">
    <source>
        <dbReference type="EMBL" id="SDH63940.1"/>
    </source>
</evidence>
<dbReference type="NCBIfam" id="TIGR04225">
    <property type="entry name" value="CshA_fibril_rpt"/>
    <property type="match status" value="4"/>
</dbReference>
<evidence type="ECO:0000256" key="1">
    <source>
        <dbReference type="SAM" id="MobiDB-lite"/>
    </source>
</evidence>
<dbReference type="STRING" id="399736.SAMN04489720_1858"/>
<feature type="domain" description="CshA" evidence="3">
    <location>
        <begin position="1865"/>
        <end position="1938"/>
    </location>
</feature>
<dbReference type="Pfam" id="PF24346">
    <property type="entry name" value="DUF7507"/>
    <property type="match status" value="1"/>
</dbReference>
<keyword evidence="7" id="KW-1185">Reference proteome</keyword>
<evidence type="ECO:0000259" key="4">
    <source>
        <dbReference type="Pfam" id="PF20674"/>
    </source>
</evidence>
<feature type="domain" description="SpaA-like prealbumin fold" evidence="4">
    <location>
        <begin position="342"/>
        <end position="453"/>
    </location>
</feature>
<dbReference type="InterPro" id="IPR048834">
    <property type="entry name" value="SpaA_pre-album"/>
</dbReference>
<gene>
    <name evidence="6" type="ORF">SAMN04489720_1858</name>
</gene>
<evidence type="ECO:0000313" key="7">
    <source>
        <dbReference type="Proteomes" id="UP000198822"/>
    </source>
</evidence>
<feature type="compositionally biased region" description="Low complexity" evidence="1">
    <location>
        <begin position="369"/>
        <end position="382"/>
    </location>
</feature>
<dbReference type="SUPFAM" id="SSF82171">
    <property type="entry name" value="DPP6 N-terminal domain-like"/>
    <property type="match status" value="1"/>
</dbReference>
<dbReference type="NCBIfam" id="TIGR01451">
    <property type="entry name" value="B_ant_repeat"/>
    <property type="match status" value="1"/>
</dbReference>